<evidence type="ECO:0000313" key="2">
    <source>
        <dbReference type="Proteomes" id="UP000231279"/>
    </source>
</evidence>
<sequence>MDREVDFLDTIDQLESSAAKGVRRLCVHYHSFVAGSEKLISQMTKLRALFHFELDKKIEIECRDSMLGRFKLMQVLKL</sequence>
<name>A0A2G9GQW8_9LAMI</name>
<organism evidence="1 2">
    <name type="scientific">Handroanthus impetiginosus</name>
    <dbReference type="NCBI Taxonomy" id="429701"/>
    <lineage>
        <taxon>Eukaryota</taxon>
        <taxon>Viridiplantae</taxon>
        <taxon>Streptophyta</taxon>
        <taxon>Embryophyta</taxon>
        <taxon>Tracheophyta</taxon>
        <taxon>Spermatophyta</taxon>
        <taxon>Magnoliopsida</taxon>
        <taxon>eudicotyledons</taxon>
        <taxon>Gunneridae</taxon>
        <taxon>Pentapetalae</taxon>
        <taxon>asterids</taxon>
        <taxon>lamiids</taxon>
        <taxon>Lamiales</taxon>
        <taxon>Bignoniaceae</taxon>
        <taxon>Crescentiina</taxon>
        <taxon>Tabebuia alliance</taxon>
        <taxon>Handroanthus</taxon>
    </lineage>
</organism>
<dbReference type="EMBL" id="NKXS01004048">
    <property type="protein sequence ID" value="PIN07615.1"/>
    <property type="molecule type" value="Genomic_DNA"/>
</dbReference>
<accession>A0A2G9GQW8</accession>
<keyword evidence="2" id="KW-1185">Reference proteome</keyword>
<reference evidence="2" key="1">
    <citation type="journal article" date="2018" name="Gigascience">
        <title>Genome assembly of the Pink Ipe (Handroanthus impetiginosus, Bignoniaceae), a highly valued, ecologically keystone Neotropical timber forest tree.</title>
        <authorList>
            <person name="Silva-Junior O.B."/>
            <person name="Grattapaglia D."/>
            <person name="Novaes E."/>
            <person name="Collevatti R.G."/>
        </authorList>
    </citation>
    <scope>NUCLEOTIDE SEQUENCE [LARGE SCALE GENOMIC DNA]</scope>
    <source>
        <strain evidence="2">cv. UFG-1</strain>
    </source>
</reference>
<protein>
    <submittedName>
        <fullName evidence="1">Uncharacterized protein</fullName>
    </submittedName>
</protein>
<dbReference type="AlphaFoldDB" id="A0A2G9GQW8"/>
<evidence type="ECO:0000313" key="1">
    <source>
        <dbReference type="EMBL" id="PIN07615.1"/>
    </source>
</evidence>
<proteinExistence type="predicted"/>
<comment type="caution">
    <text evidence="1">The sequence shown here is derived from an EMBL/GenBank/DDBJ whole genome shotgun (WGS) entry which is preliminary data.</text>
</comment>
<gene>
    <name evidence="1" type="ORF">CDL12_19814</name>
</gene>
<dbReference type="Proteomes" id="UP000231279">
    <property type="component" value="Unassembled WGS sequence"/>
</dbReference>